<protein>
    <submittedName>
        <fullName evidence="2">Uncharacterized protein</fullName>
    </submittedName>
</protein>
<dbReference type="EMBL" id="JAJOMB010000002">
    <property type="protein sequence ID" value="MCD5310388.1"/>
    <property type="molecule type" value="Genomic_DNA"/>
</dbReference>
<evidence type="ECO:0000256" key="1">
    <source>
        <dbReference type="SAM" id="MobiDB-lite"/>
    </source>
</evidence>
<dbReference type="Proteomes" id="UP001138997">
    <property type="component" value="Unassembled WGS sequence"/>
</dbReference>
<evidence type="ECO:0000313" key="3">
    <source>
        <dbReference type="Proteomes" id="UP001138997"/>
    </source>
</evidence>
<reference evidence="2" key="1">
    <citation type="submission" date="2021-11" db="EMBL/GenBank/DDBJ databases">
        <title>Streptomyces corallinus and Kineosporia corallina sp. nov., two new coral-derived marine actinobacteria.</title>
        <authorList>
            <person name="Buangrab K."/>
            <person name="Sutthacheep M."/>
            <person name="Yeemin T."/>
            <person name="Harunari E."/>
            <person name="Igarashi Y."/>
            <person name="Sripreechasak P."/>
            <person name="Kanchanasin P."/>
            <person name="Tanasupawat S."/>
            <person name="Phongsopitanun W."/>
        </authorList>
    </citation>
    <scope>NUCLEOTIDE SEQUENCE</scope>
    <source>
        <strain evidence="2">JCM 31032</strain>
    </source>
</reference>
<organism evidence="2 3">
    <name type="scientific">Kineosporia babensis</name>
    <dbReference type="NCBI Taxonomy" id="499548"/>
    <lineage>
        <taxon>Bacteria</taxon>
        <taxon>Bacillati</taxon>
        <taxon>Actinomycetota</taxon>
        <taxon>Actinomycetes</taxon>
        <taxon>Kineosporiales</taxon>
        <taxon>Kineosporiaceae</taxon>
        <taxon>Kineosporia</taxon>
    </lineage>
</organism>
<feature type="region of interest" description="Disordered" evidence="1">
    <location>
        <begin position="59"/>
        <end position="91"/>
    </location>
</feature>
<accession>A0A9X1NA75</accession>
<dbReference type="AlphaFoldDB" id="A0A9X1NA75"/>
<name>A0A9X1NA75_9ACTN</name>
<gene>
    <name evidence="2" type="ORF">LR394_05740</name>
</gene>
<evidence type="ECO:0000313" key="2">
    <source>
        <dbReference type="EMBL" id="MCD5310388.1"/>
    </source>
</evidence>
<proteinExistence type="predicted"/>
<feature type="compositionally biased region" description="Basic and acidic residues" evidence="1">
    <location>
        <begin position="59"/>
        <end position="72"/>
    </location>
</feature>
<sequence length="164" mass="18439">MTIFATPGPTWNAMIAALDDDAPDENWAFKLVLQCRDHTRLALQMEESAEVIGPAITEWNRDPGARTPRRLDAAPPRRGTKDIAGGPHGPQGSYKGWHVLLGTLIGNEFEDARKMTPTWTRSLYMEDPWTVPRPGMTDHQIRTTTPDWLSERGVYVSDRDLGEQ</sequence>
<keyword evidence="3" id="KW-1185">Reference proteome</keyword>
<comment type="caution">
    <text evidence="2">The sequence shown here is derived from an EMBL/GenBank/DDBJ whole genome shotgun (WGS) entry which is preliminary data.</text>
</comment>
<dbReference type="RefSeq" id="WP_231439312.1">
    <property type="nucleotide sequence ID" value="NZ_JAJOMB010000002.1"/>
</dbReference>